<keyword evidence="1" id="KW-0732">Signal</keyword>
<dbReference type="PROSITE" id="PS51257">
    <property type="entry name" value="PROKAR_LIPOPROTEIN"/>
    <property type="match status" value="1"/>
</dbReference>
<accession>A0A4R9C3U0</accession>
<name>A0A4R9C3U0_9FIRM</name>
<dbReference type="RefSeq" id="WP_134711905.1">
    <property type="nucleotide sequence ID" value="NZ_CP119081.1"/>
</dbReference>
<dbReference type="GeneID" id="97031587"/>
<organism evidence="2 3">
    <name type="scientific">Helcococcus ovis</name>
    <dbReference type="NCBI Taxonomy" id="72026"/>
    <lineage>
        <taxon>Bacteria</taxon>
        <taxon>Bacillati</taxon>
        <taxon>Bacillota</taxon>
        <taxon>Tissierellia</taxon>
        <taxon>Tissierellales</taxon>
        <taxon>Peptoniphilaceae</taxon>
        <taxon>Helcococcus</taxon>
    </lineage>
</organism>
<proteinExistence type="predicted"/>
<dbReference type="AlphaFoldDB" id="A0A4R9C3U0"/>
<dbReference type="Proteomes" id="UP000297454">
    <property type="component" value="Unassembled WGS sequence"/>
</dbReference>
<comment type="caution">
    <text evidence="2">The sequence shown here is derived from an EMBL/GenBank/DDBJ whole genome shotgun (WGS) entry which is preliminary data.</text>
</comment>
<feature type="chain" id="PRO_5043195209" description="Lipoprotein" evidence="1">
    <location>
        <begin position="25"/>
        <end position="237"/>
    </location>
</feature>
<evidence type="ECO:0000313" key="3">
    <source>
        <dbReference type="Proteomes" id="UP000297454"/>
    </source>
</evidence>
<protein>
    <recommendedName>
        <fullName evidence="4">Lipoprotein</fullName>
    </recommendedName>
</protein>
<gene>
    <name evidence="2" type="ORF">EQF91_04920</name>
</gene>
<dbReference type="EMBL" id="SCFR01000015">
    <property type="protein sequence ID" value="TFF65841.1"/>
    <property type="molecule type" value="Genomic_DNA"/>
</dbReference>
<keyword evidence="3" id="KW-1185">Reference proteome</keyword>
<reference evidence="2 3" key="1">
    <citation type="submission" date="2019-01" db="EMBL/GenBank/DDBJ databases">
        <title>Draft Genome Sequences of Helcococcus ovis Strains Isolated from the Uterus and Vagina of Dairy Cows with Metritis.</title>
        <authorList>
            <person name="Cunha F."/>
            <person name="Jeon S.J."/>
            <person name="Kutzer P."/>
            <person name="Galvao K.N."/>
        </authorList>
    </citation>
    <scope>NUCLEOTIDE SEQUENCE [LARGE SCALE GENOMIC DNA]</scope>
    <source>
        <strain evidence="2 3">KG-37</strain>
    </source>
</reference>
<evidence type="ECO:0008006" key="4">
    <source>
        <dbReference type="Google" id="ProtNLM"/>
    </source>
</evidence>
<feature type="signal peptide" evidence="1">
    <location>
        <begin position="1"/>
        <end position="24"/>
    </location>
</feature>
<sequence length="237" mass="27639">MKKIKKLNLLFFCFIILLTSCGLFGNKTPKQIKQGIMNYYKNYKMLELDLYIKQKNNKVKNIKEDLKVKLKIDSNKKIFANLKNQDFVASIYSDLSTLNSAKFYVNIFGKWNKIQQDLTQIIDKAKISGKSNEEKITSLINQLFERKAFTVSKENSTYVLATTMVKIKEELLGDFDRDLLKKDEMFNDDNKVEIRVDASNYFIKEIKLFNKNMQLNTSEIKKVNGEIKIPTEALNVK</sequence>
<evidence type="ECO:0000256" key="1">
    <source>
        <dbReference type="SAM" id="SignalP"/>
    </source>
</evidence>
<evidence type="ECO:0000313" key="2">
    <source>
        <dbReference type="EMBL" id="TFF65841.1"/>
    </source>
</evidence>